<sequence>MSETERERPSATPELLALLAAAEGVVELRKRGELAAGRTAAGCEDCLETLARRAAERAGHPLA</sequence>
<proteinExistence type="predicted"/>
<dbReference type="EMBL" id="BMVP01000005">
    <property type="protein sequence ID" value="GHB60436.1"/>
    <property type="molecule type" value="Genomic_DNA"/>
</dbReference>
<accession>A0ABQ3EY07</accession>
<evidence type="ECO:0000313" key="1">
    <source>
        <dbReference type="EMBL" id="GHB60436.1"/>
    </source>
</evidence>
<comment type="caution">
    <text evidence="1">The sequence shown here is derived from an EMBL/GenBank/DDBJ whole genome shotgun (WGS) entry which is preliminary data.</text>
</comment>
<dbReference type="RefSeq" id="WP_190184918.1">
    <property type="nucleotide sequence ID" value="NZ_BMVP01000005.1"/>
</dbReference>
<protein>
    <submittedName>
        <fullName evidence="1">Uncharacterized protein</fullName>
    </submittedName>
</protein>
<organism evidence="1 2">
    <name type="scientific">Streptomyces cirratus</name>
    <dbReference type="NCBI Taxonomy" id="68187"/>
    <lineage>
        <taxon>Bacteria</taxon>
        <taxon>Bacillati</taxon>
        <taxon>Actinomycetota</taxon>
        <taxon>Actinomycetes</taxon>
        <taxon>Kitasatosporales</taxon>
        <taxon>Streptomycetaceae</taxon>
        <taxon>Streptomyces</taxon>
    </lineage>
</organism>
<dbReference type="Proteomes" id="UP000642673">
    <property type="component" value="Unassembled WGS sequence"/>
</dbReference>
<reference evidence="2" key="1">
    <citation type="journal article" date="2019" name="Int. J. Syst. Evol. Microbiol.">
        <title>The Global Catalogue of Microorganisms (GCM) 10K type strain sequencing project: providing services to taxonomists for standard genome sequencing and annotation.</title>
        <authorList>
            <consortium name="The Broad Institute Genomics Platform"/>
            <consortium name="The Broad Institute Genome Sequencing Center for Infectious Disease"/>
            <person name="Wu L."/>
            <person name="Ma J."/>
        </authorList>
    </citation>
    <scope>NUCLEOTIDE SEQUENCE [LARGE SCALE GENOMIC DNA]</scope>
    <source>
        <strain evidence="2">JCM 4738</strain>
    </source>
</reference>
<name>A0ABQ3EY07_9ACTN</name>
<gene>
    <name evidence="1" type="ORF">GCM10010347_33110</name>
</gene>
<evidence type="ECO:0000313" key="2">
    <source>
        <dbReference type="Proteomes" id="UP000642673"/>
    </source>
</evidence>
<keyword evidence="2" id="KW-1185">Reference proteome</keyword>